<gene>
    <name evidence="6" type="ORF">AaeL_AAEL014758</name>
</gene>
<accession>Q16FH3</accession>
<dbReference type="InterPro" id="IPR011989">
    <property type="entry name" value="ARM-like"/>
</dbReference>
<evidence type="ECO:0000256" key="3">
    <source>
        <dbReference type="ARBA" id="ARBA00022448"/>
    </source>
</evidence>
<reference evidence="6" key="3">
    <citation type="submission" date="2012-09" db="EMBL/GenBank/DDBJ databases">
        <authorList>
            <consortium name="VectorBase"/>
        </authorList>
    </citation>
    <scope>NUCLEOTIDE SEQUENCE</scope>
    <source>
        <strain evidence="6">Liverpool</strain>
    </source>
</reference>
<feature type="domain" description="Importin N-terminal" evidence="5">
    <location>
        <begin position="24"/>
        <end position="90"/>
    </location>
</feature>
<protein>
    <submittedName>
        <fullName evidence="6">AAEL014758-PA</fullName>
    </submittedName>
</protein>
<dbReference type="Proteomes" id="UP000682892">
    <property type="component" value="Unassembled WGS sequence"/>
</dbReference>
<dbReference type="eggNOG" id="KOG2022">
    <property type="taxonomic scope" value="Eukaryota"/>
</dbReference>
<keyword evidence="4" id="KW-0539">Nucleus</keyword>
<dbReference type="AlphaFoldDB" id="Q16FH3"/>
<dbReference type="InterPro" id="IPR016024">
    <property type="entry name" value="ARM-type_fold"/>
</dbReference>
<evidence type="ECO:0000256" key="1">
    <source>
        <dbReference type="ARBA" id="ARBA00004123"/>
    </source>
</evidence>
<evidence type="ECO:0000313" key="7">
    <source>
        <dbReference type="Proteomes" id="UP000682892"/>
    </source>
</evidence>
<name>Q16FH3_AEDAE</name>
<organism evidence="6 7">
    <name type="scientific">Aedes aegypti</name>
    <name type="common">Yellowfever mosquito</name>
    <name type="synonym">Culex aegypti</name>
    <dbReference type="NCBI Taxonomy" id="7159"/>
    <lineage>
        <taxon>Eukaryota</taxon>
        <taxon>Metazoa</taxon>
        <taxon>Ecdysozoa</taxon>
        <taxon>Arthropoda</taxon>
        <taxon>Hexapoda</taxon>
        <taxon>Insecta</taxon>
        <taxon>Pterygota</taxon>
        <taxon>Neoptera</taxon>
        <taxon>Endopterygota</taxon>
        <taxon>Diptera</taxon>
        <taxon>Nematocera</taxon>
        <taxon>Culicoidea</taxon>
        <taxon>Culicidae</taxon>
        <taxon>Culicinae</taxon>
        <taxon>Aedini</taxon>
        <taxon>Aedes</taxon>
        <taxon>Stegomyia</taxon>
    </lineage>
</organism>
<dbReference type="VEuPathDB" id="VectorBase:AAEL005390"/>
<dbReference type="OMA" id="VIRCQIL"/>
<dbReference type="PaxDb" id="7159-AAEL014758-PA"/>
<dbReference type="PROSITE" id="PS50166">
    <property type="entry name" value="IMPORTIN_B_NT"/>
    <property type="match status" value="1"/>
</dbReference>
<dbReference type="PANTHER" id="PTHR12363">
    <property type="entry name" value="TRANSPORTIN 3 AND IMPORTIN 13"/>
    <property type="match status" value="1"/>
</dbReference>
<evidence type="ECO:0000259" key="5">
    <source>
        <dbReference type="PROSITE" id="PS50166"/>
    </source>
</evidence>
<dbReference type="GO" id="GO:0005634">
    <property type="term" value="C:nucleus"/>
    <property type="evidence" value="ECO:0007669"/>
    <property type="project" value="UniProtKB-SubCell"/>
</dbReference>
<dbReference type="EMBL" id="CH478437">
    <property type="protein sequence ID" value="EAT32986.1"/>
    <property type="molecule type" value="Genomic_DNA"/>
</dbReference>
<dbReference type="GO" id="GO:0006606">
    <property type="term" value="P:protein import into nucleus"/>
    <property type="evidence" value="ECO:0007669"/>
    <property type="project" value="TreeGrafter"/>
</dbReference>
<dbReference type="SMART" id="SM00913">
    <property type="entry name" value="IBN_N"/>
    <property type="match status" value="1"/>
</dbReference>
<evidence type="ECO:0000256" key="4">
    <source>
        <dbReference type="ARBA" id="ARBA00023242"/>
    </source>
</evidence>
<dbReference type="GO" id="GO:0031267">
    <property type="term" value="F:small GTPase binding"/>
    <property type="evidence" value="ECO:0007669"/>
    <property type="project" value="InterPro"/>
</dbReference>
<dbReference type="SUPFAM" id="SSF48371">
    <property type="entry name" value="ARM repeat"/>
    <property type="match status" value="1"/>
</dbReference>
<comment type="similarity">
    <text evidence="2">Belongs to the importin beta family.</text>
</comment>
<proteinExistence type="inferred from homology"/>
<reference evidence="6" key="2">
    <citation type="journal article" date="2007" name="Science">
        <title>Genome sequence of Aedes aegypti, a major arbovirus vector.</title>
        <authorList>
            <person name="Nene V."/>
            <person name="Wortman J.R."/>
            <person name="Lawson D."/>
            <person name="Haas B."/>
            <person name="Kodira C."/>
            <person name="Tu Z.J."/>
            <person name="Loftus B."/>
            <person name="Xi Z."/>
            <person name="Megy K."/>
            <person name="Grabherr M."/>
            <person name="Ren Q."/>
            <person name="Zdobnov E.M."/>
            <person name="Lobo N.F."/>
            <person name="Campbell K.S."/>
            <person name="Brown S.E."/>
            <person name="Bonaldo M.F."/>
            <person name="Zhu J."/>
            <person name="Sinkins S.P."/>
            <person name="Hogenkamp D.G."/>
            <person name="Amedeo P."/>
            <person name="Arensburger P."/>
            <person name="Atkinson P.W."/>
            <person name="Bidwell S."/>
            <person name="Biedler J."/>
            <person name="Birney E."/>
            <person name="Bruggner R.V."/>
            <person name="Costas J."/>
            <person name="Coy M.R."/>
            <person name="Crabtree J."/>
            <person name="Crawford M."/>
            <person name="Debruyn B."/>
            <person name="Decaprio D."/>
            <person name="Eiglmeier K."/>
            <person name="Eisenstadt E."/>
            <person name="El-Dorry H."/>
            <person name="Gelbart W.M."/>
            <person name="Gomes S.L."/>
            <person name="Hammond M."/>
            <person name="Hannick L.I."/>
            <person name="Hogan J.R."/>
            <person name="Holmes M.H."/>
            <person name="Jaffe D."/>
            <person name="Johnston J.S."/>
            <person name="Kennedy R.C."/>
            <person name="Koo H."/>
            <person name="Kravitz S."/>
            <person name="Kriventseva E.V."/>
            <person name="Kulp D."/>
            <person name="Labutti K."/>
            <person name="Lee E."/>
            <person name="Li S."/>
            <person name="Lovin D.D."/>
            <person name="Mao C."/>
            <person name="Mauceli E."/>
            <person name="Menck C.F."/>
            <person name="Miller J.R."/>
            <person name="Montgomery P."/>
            <person name="Mori A."/>
            <person name="Nascimento A.L."/>
            <person name="Naveira H.F."/>
            <person name="Nusbaum C."/>
            <person name="O'leary S."/>
            <person name="Orvis J."/>
            <person name="Pertea M."/>
            <person name="Quesneville H."/>
            <person name="Reidenbach K.R."/>
            <person name="Rogers Y.H."/>
            <person name="Roth C.W."/>
            <person name="Schneider J.R."/>
            <person name="Schatz M."/>
            <person name="Shumway M."/>
            <person name="Stanke M."/>
            <person name="Stinson E.O."/>
            <person name="Tubio J.M."/>
            <person name="Vanzee J.P."/>
            <person name="Verjovski-Almeida S."/>
            <person name="Werner D."/>
            <person name="White O."/>
            <person name="Wyder S."/>
            <person name="Zeng Q."/>
            <person name="Zhao Q."/>
            <person name="Zhao Y."/>
            <person name="Hill C.A."/>
            <person name="Raikhel A.S."/>
            <person name="Soares M.B."/>
            <person name="Knudson D.L."/>
            <person name="Lee N.H."/>
            <person name="Galagan J."/>
            <person name="Salzberg S.L."/>
            <person name="Paulsen I.T."/>
            <person name="Dimopoulos G."/>
            <person name="Collins F.H."/>
            <person name="Birren B."/>
            <person name="Fraser-Liggett C.M."/>
            <person name="Severson D.W."/>
        </authorList>
    </citation>
    <scope>NUCLEOTIDE SEQUENCE [LARGE SCALE GENOMIC DNA]</scope>
    <source>
        <strain evidence="6">Liverpool</strain>
    </source>
</reference>
<sequence>MDVRTIEEAVLAFYRSGTRQQEDTHQWLQQIQESPHAWSFCWELMQLNKPSEIQFFGAITLHSKLTKHWAEVPKEAHNEFKQKLLESIVLFGNGPKIVLSQLCISIDETSQNKPRNGTDHDMTAKWYTAKWITTKCYTILQVFVLVQ</sequence>
<dbReference type="STRING" id="7159.Q16FH3"/>
<keyword evidence="3" id="KW-0813">Transport</keyword>
<dbReference type="InterPro" id="IPR051345">
    <property type="entry name" value="Importin_beta-like_NTR"/>
</dbReference>
<dbReference type="InterPro" id="IPR001494">
    <property type="entry name" value="Importin-beta_N"/>
</dbReference>
<comment type="subcellular location">
    <subcellularLocation>
        <location evidence="1">Nucleus</location>
    </subcellularLocation>
</comment>
<dbReference type="Gene3D" id="1.25.10.10">
    <property type="entry name" value="Leucine-rich Repeat Variant"/>
    <property type="match status" value="1"/>
</dbReference>
<dbReference type="HOGENOM" id="CLU_1769584_0_0_1"/>
<evidence type="ECO:0000256" key="2">
    <source>
        <dbReference type="ARBA" id="ARBA00007991"/>
    </source>
</evidence>
<reference evidence="6" key="1">
    <citation type="submission" date="2005-10" db="EMBL/GenBank/DDBJ databases">
        <authorList>
            <person name="Loftus B.J."/>
            <person name="Nene V.M."/>
            <person name="Hannick L.I."/>
            <person name="Bidwell S."/>
            <person name="Haas B."/>
            <person name="Amedeo P."/>
            <person name="Orvis J."/>
            <person name="Wortman J.R."/>
            <person name="White O.R."/>
            <person name="Salzberg S."/>
            <person name="Shumway M."/>
            <person name="Koo H."/>
            <person name="Zhao Y."/>
            <person name="Holmes M."/>
            <person name="Miller J."/>
            <person name="Schatz M."/>
            <person name="Pop M."/>
            <person name="Pai G."/>
            <person name="Utterback T."/>
            <person name="Rogers Y.-H."/>
            <person name="Kravitz S."/>
            <person name="Fraser C.M."/>
        </authorList>
    </citation>
    <scope>NUCLEOTIDE SEQUENCE</scope>
    <source>
        <strain evidence="6">Liverpool</strain>
    </source>
</reference>
<dbReference type="GO" id="GO:0005737">
    <property type="term" value="C:cytoplasm"/>
    <property type="evidence" value="ECO:0007669"/>
    <property type="project" value="TreeGrafter"/>
</dbReference>
<dbReference type="PANTHER" id="PTHR12363:SF33">
    <property type="entry name" value="IMPORTIN-13"/>
    <property type="match status" value="1"/>
</dbReference>
<dbReference type="Pfam" id="PF03810">
    <property type="entry name" value="IBN_N"/>
    <property type="match status" value="1"/>
</dbReference>
<evidence type="ECO:0000313" key="6">
    <source>
        <dbReference type="EMBL" id="EAT32986.1"/>
    </source>
</evidence>